<dbReference type="EMBL" id="CABVLU010000004">
    <property type="protein sequence ID" value="VVT56829.1"/>
    <property type="molecule type" value="Genomic_DNA"/>
</dbReference>
<name>A0A5E8BYW8_9ASCO</name>
<feature type="region of interest" description="Disordered" evidence="1">
    <location>
        <begin position="24"/>
        <end position="65"/>
    </location>
</feature>
<accession>A0A5E8BYW8</accession>
<proteinExistence type="predicted"/>
<dbReference type="GeneID" id="43584130"/>
<sequence length="212" mass="23005">MTFPNKSTLNECEDFTPVCPSSYFSSAESSTSCGEFSPRDSDTPPTSPESGDVDEGVDTLSDVGSVDEYIVGNEEDIGSKTADILAHEAIVHPSQTKKLNRICKRGLKLHKNSGDRSVYRSKSNIARLKQERMEKQFKKDQAEAMKENHEADEAESSAQGAARGMATAEPQAVASASDDSGLGFDEEKLIYGLADIATQIVASHILFEESEF</sequence>
<dbReference type="RefSeq" id="XP_031855921.1">
    <property type="nucleotide sequence ID" value="XM_032000030.1"/>
</dbReference>
<organism evidence="2 3">
    <name type="scientific">Magnusiomyces paraingens</name>
    <dbReference type="NCBI Taxonomy" id="2606893"/>
    <lineage>
        <taxon>Eukaryota</taxon>
        <taxon>Fungi</taxon>
        <taxon>Dikarya</taxon>
        <taxon>Ascomycota</taxon>
        <taxon>Saccharomycotina</taxon>
        <taxon>Dipodascomycetes</taxon>
        <taxon>Dipodascales</taxon>
        <taxon>Dipodascaceae</taxon>
        <taxon>Magnusiomyces</taxon>
    </lineage>
</organism>
<dbReference type="AlphaFoldDB" id="A0A5E8BYW8"/>
<feature type="compositionally biased region" description="Basic and acidic residues" evidence="1">
    <location>
        <begin position="134"/>
        <end position="151"/>
    </location>
</feature>
<dbReference type="Proteomes" id="UP000398389">
    <property type="component" value="Unassembled WGS sequence"/>
</dbReference>
<feature type="region of interest" description="Disordered" evidence="1">
    <location>
        <begin position="134"/>
        <end position="182"/>
    </location>
</feature>
<gene>
    <name evidence="2" type="ORF">SAPINGB_P005316</name>
</gene>
<keyword evidence="3" id="KW-1185">Reference proteome</keyword>
<evidence type="ECO:0000313" key="2">
    <source>
        <dbReference type="EMBL" id="VVT56829.1"/>
    </source>
</evidence>
<reference evidence="2 3" key="1">
    <citation type="submission" date="2019-09" db="EMBL/GenBank/DDBJ databases">
        <authorList>
            <person name="Brejova B."/>
        </authorList>
    </citation>
    <scope>NUCLEOTIDE SEQUENCE [LARGE SCALE GENOMIC DNA]</scope>
</reference>
<protein>
    <submittedName>
        <fullName evidence="2">Uncharacterized protein</fullName>
    </submittedName>
</protein>
<evidence type="ECO:0000256" key="1">
    <source>
        <dbReference type="SAM" id="MobiDB-lite"/>
    </source>
</evidence>
<evidence type="ECO:0000313" key="3">
    <source>
        <dbReference type="Proteomes" id="UP000398389"/>
    </source>
</evidence>